<evidence type="ECO:0000259" key="2">
    <source>
        <dbReference type="Pfam" id="PF00437"/>
    </source>
</evidence>
<dbReference type="Gene3D" id="3.40.50.300">
    <property type="entry name" value="P-loop containing nucleotide triphosphate hydrolases"/>
    <property type="match status" value="1"/>
</dbReference>
<gene>
    <name evidence="3" type="ORF">SAMN02910418_01084</name>
</gene>
<dbReference type="SUPFAM" id="SSF52540">
    <property type="entry name" value="P-loop containing nucleoside triphosphate hydrolases"/>
    <property type="match status" value="1"/>
</dbReference>
<dbReference type="InterPro" id="IPR027417">
    <property type="entry name" value="P-loop_NTPase"/>
</dbReference>
<evidence type="ECO:0000313" key="3">
    <source>
        <dbReference type="EMBL" id="SEA18034.1"/>
    </source>
</evidence>
<dbReference type="InterPro" id="IPR050921">
    <property type="entry name" value="T4SS_GSP_E_ATPase"/>
</dbReference>
<dbReference type="Pfam" id="PF00437">
    <property type="entry name" value="T2SSE"/>
    <property type="match status" value="1"/>
</dbReference>
<comment type="similarity">
    <text evidence="1">Belongs to the GSP E family.</text>
</comment>
<dbReference type="PANTHER" id="PTHR30486:SF6">
    <property type="entry name" value="TYPE IV PILUS RETRACTATION ATPASE PILT"/>
    <property type="match status" value="1"/>
</dbReference>
<dbReference type="Proteomes" id="UP000199288">
    <property type="component" value="Unassembled WGS sequence"/>
</dbReference>
<keyword evidence="4" id="KW-1185">Reference proteome</keyword>
<reference evidence="4" key="1">
    <citation type="submission" date="2016-10" db="EMBL/GenBank/DDBJ databases">
        <authorList>
            <person name="Varghese N."/>
            <person name="Submissions S."/>
        </authorList>
    </citation>
    <scope>NUCLEOTIDE SEQUENCE [LARGE SCALE GENOMIC DNA]</scope>
    <source>
        <strain evidence="4">KPR-1</strain>
    </source>
</reference>
<dbReference type="EMBL" id="FNQV01000005">
    <property type="protein sequence ID" value="SEA18034.1"/>
    <property type="molecule type" value="Genomic_DNA"/>
</dbReference>
<dbReference type="AlphaFoldDB" id="A0A1H3Z3R5"/>
<dbReference type="GO" id="GO:0016887">
    <property type="term" value="F:ATP hydrolysis activity"/>
    <property type="evidence" value="ECO:0007669"/>
    <property type="project" value="InterPro"/>
</dbReference>
<dbReference type="InterPro" id="IPR001482">
    <property type="entry name" value="T2SS/T4SS_dom"/>
</dbReference>
<organism evidence="3 4">
    <name type="scientific">Bowdeniella nasicola</name>
    <dbReference type="NCBI Taxonomy" id="208480"/>
    <lineage>
        <taxon>Bacteria</taxon>
        <taxon>Bacillati</taxon>
        <taxon>Actinomycetota</taxon>
        <taxon>Actinomycetes</taxon>
        <taxon>Actinomycetales</taxon>
        <taxon>Actinomycetaceae</taxon>
        <taxon>Bowdeniella</taxon>
    </lineage>
</organism>
<dbReference type="PANTHER" id="PTHR30486">
    <property type="entry name" value="TWITCHING MOTILITY PROTEIN PILT"/>
    <property type="match status" value="1"/>
</dbReference>
<accession>A0A1H3Z3R5</accession>
<dbReference type="RefSeq" id="WP_092563239.1">
    <property type="nucleotide sequence ID" value="NZ_FNQV01000005.1"/>
</dbReference>
<protein>
    <submittedName>
        <fullName evidence="3">Pilus assembly protein CpaF</fullName>
    </submittedName>
</protein>
<dbReference type="Gene3D" id="3.30.450.380">
    <property type="match status" value="1"/>
</dbReference>
<proteinExistence type="inferred from homology"/>
<name>A0A1H3Z3R5_9ACTO</name>
<dbReference type="OrthoDB" id="9810761at2"/>
<sequence>MHALPEAEADVRKLVADRNIDPLIDHEAMATALDDVINSYELQALSGKGSLQTDFAELRKHLHDAVVGFGLLQPYLDDSTIEEIWINGPDAVFVARSGVAELTTTLISDQQIKDLVERMLRLAGRRLDLSEPFVDARLPGGERLHVVISPITDGPWALNIRKFVARAGRIDDLVRAGSLSSQAARFLAASIKAGCNVLVSGRTQAGKTTMIRALAGEIPSGERIITCEEVFELGLTNRDVVAMQCRQASLEGTGEVGLRRLVKESLRMRPDRIIVGEVREAEAFDMLVALNSGLPGMSSIHANSAREAINKLCTLPLLAAENVSSGFVTPTVAATAGIVVHLTLDGKGRRRVGEIATVTGRVEDGVVELAPIFTRVGDDLHCHGPGALDAAAYARVGIDIVDELRA</sequence>
<evidence type="ECO:0000256" key="1">
    <source>
        <dbReference type="ARBA" id="ARBA00006611"/>
    </source>
</evidence>
<evidence type="ECO:0000313" key="4">
    <source>
        <dbReference type="Proteomes" id="UP000199288"/>
    </source>
</evidence>
<dbReference type="CDD" id="cd01130">
    <property type="entry name" value="VirB11-like_ATPase"/>
    <property type="match status" value="1"/>
</dbReference>
<feature type="domain" description="Bacterial type II secretion system protein E" evidence="2">
    <location>
        <begin position="71"/>
        <end position="318"/>
    </location>
</feature>